<feature type="region of interest" description="Disordered" evidence="1">
    <location>
        <begin position="1"/>
        <end position="24"/>
    </location>
</feature>
<evidence type="ECO:0000259" key="2">
    <source>
        <dbReference type="Pfam" id="PF22818"/>
    </source>
</evidence>
<accession>A0ABN1X0R0</accession>
<dbReference type="InterPro" id="IPR054545">
    <property type="entry name" value="ApeI-like"/>
</dbReference>
<proteinExistence type="predicted"/>
<dbReference type="Pfam" id="PF22818">
    <property type="entry name" value="ApeI-like"/>
    <property type="match status" value="1"/>
</dbReference>
<protein>
    <recommendedName>
        <fullName evidence="2">ApeI dehydratase-like domain-containing protein</fullName>
    </recommendedName>
</protein>
<dbReference type="SUPFAM" id="SSF54637">
    <property type="entry name" value="Thioesterase/thiol ester dehydrase-isomerase"/>
    <property type="match status" value="1"/>
</dbReference>
<gene>
    <name evidence="3" type="ORF">GCM10009579_38170</name>
</gene>
<keyword evidence="4" id="KW-1185">Reference proteome</keyword>
<evidence type="ECO:0000313" key="3">
    <source>
        <dbReference type="EMBL" id="GAA1275515.1"/>
    </source>
</evidence>
<dbReference type="Proteomes" id="UP001500282">
    <property type="component" value="Unassembled WGS sequence"/>
</dbReference>
<dbReference type="Gene3D" id="3.10.129.10">
    <property type="entry name" value="Hotdog Thioesterase"/>
    <property type="match status" value="1"/>
</dbReference>
<dbReference type="InterPro" id="IPR029069">
    <property type="entry name" value="HotDog_dom_sf"/>
</dbReference>
<name>A0ABN1X0R0_9ACTN</name>
<evidence type="ECO:0000256" key="1">
    <source>
        <dbReference type="SAM" id="MobiDB-lite"/>
    </source>
</evidence>
<dbReference type="EMBL" id="BAAAIH010000019">
    <property type="protein sequence ID" value="GAA1275515.1"/>
    <property type="molecule type" value="Genomic_DNA"/>
</dbReference>
<comment type="caution">
    <text evidence="3">The sequence shown here is derived from an EMBL/GenBank/DDBJ whole genome shotgun (WGS) entry which is preliminary data.</text>
</comment>
<feature type="domain" description="ApeI dehydratase-like" evidence="2">
    <location>
        <begin position="20"/>
        <end position="98"/>
    </location>
</feature>
<sequence length="149" mass="15884">MSPLCTPVAGRVERGTAPDGTTRVSMTVGSDEPVFPGHYPGFPIFPGVCVIEFLHRGALAAAPEPDRTWVLSGIESARFMNPVFPGDALTADLTWRHDGASGRCSASVTGPRGTVARIALRFEDFGDFEGFGDFEHFGGSEHSEDEGAR</sequence>
<evidence type="ECO:0000313" key="4">
    <source>
        <dbReference type="Proteomes" id="UP001500282"/>
    </source>
</evidence>
<reference evidence="3 4" key="1">
    <citation type="journal article" date="2019" name="Int. J. Syst. Evol. Microbiol.">
        <title>The Global Catalogue of Microorganisms (GCM) 10K type strain sequencing project: providing services to taxonomists for standard genome sequencing and annotation.</title>
        <authorList>
            <consortium name="The Broad Institute Genomics Platform"/>
            <consortium name="The Broad Institute Genome Sequencing Center for Infectious Disease"/>
            <person name="Wu L."/>
            <person name="Ma J."/>
        </authorList>
    </citation>
    <scope>NUCLEOTIDE SEQUENCE [LARGE SCALE GENOMIC DNA]</scope>
    <source>
        <strain evidence="3 4">JCM 11448</strain>
    </source>
</reference>
<organism evidence="3 4">
    <name type="scientific">Streptomyces javensis</name>
    <dbReference type="NCBI Taxonomy" id="114698"/>
    <lineage>
        <taxon>Bacteria</taxon>
        <taxon>Bacillati</taxon>
        <taxon>Actinomycetota</taxon>
        <taxon>Actinomycetes</taxon>
        <taxon>Kitasatosporales</taxon>
        <taxon>Streptomycetaceae</taxon>
        <taxon>Streptomyces</taxon>
        <taxon>Streptomyces violaceusniger group</taxon>
    </lineage>
</organism>